<dbReference type="InterPro" id="IPR036881">
    <property type="entry name" value="Glyco_hydro_3_C_sf"/>
</dbReference>
<accession>A0A9X2KT84</accession>
<dbReference type="AlphaFoldDB" id="A0A9X2KT84"/>
<reference evidence="5" key="2">
    <citation type="submission" date="2023-01" db="EMBL/GenBank/DDBJ databases">
        <title>Gilvimarinus xylanilyticus HB14 isolated from Caulerpa lentillifera aquaculture base in Hainan, China.</title>
        <authorList>
            <person name="Zhang Y.-J."/>
        </authorList>
    </citation>
    <scope>NUCLEOTIDE SEQUENCE</scope>
    <source>
        <strain evidence="5">HB14</strain>
    </source>
</reference>
<dbReference type="SUPFAM" id="SSF52279">
    <property type="entry name" value="Beta-D-glucan exohydrolase, C-terminal domain"/>
    <property type="match status" value="1"/>
</dbReference>
<evidence type="ECO:0000313" key="6">
    <source>
        <dbReference type="Proteomes" id="UP001139319"/>
    </source>
</evidence>
<protein>
    <submittedName>
        <fullName evidence="5">Glycoside hydrolase family 3 C-terminal domain-containing protein</fullName>
    </submittedName>
</protein>
<proteinExistence type="predicted"/>
<comment type="caution">
    <text evidence="5">The sequence shown here is derived from an EMBL/GenBank/DDBJ whole genome shotgun (WGS) entry which is preliminary data.</text>
</comment>
<reference evidence="5" key="1">
    <citation type="submission" date="2022-05" db="EMBL/GenBank/DDBJ databases">
        <authorList>
            <person name="Sun H.-N."/>
        </authorList>
    </citation>
    <scope>NUCLEOTIDE SEQUENCE</scope>
    <source>
        <strain evidence="5">HB14</strain>
    </source>
</reference>
<feature type="domain" description="Glycoside hydrolase family 3 C-terminal" evidence="3">
    <location>
        <begin position="394"/>
        <end position="608"/>
    </location>
</feature>
<evidence type="ECO:0000313" key="5">
    <source>
        <dbReference type="EMBL" id="MCP8899009.1"/>
    </source>
</evidence>
<dbReference type="Gene3D" id="3.20.20.300">
    <property type="entry name" value="Glycoside hydrolase, family 3, N-terminal domain"/>
    <property type="match status" value="1"/>
</dbReference>
<keyword evidence="6" id="KW-1185">Reference proteome</keyword>
<feature type="domain" description="ExoP galactose-binding-like" evidence="4">
    <location>
        <begin position="641"/>
        <end position="804"/>
    </location>
</feature>
<feature type="domain" description="Glycoside hydrolase family 3 N-terminal" evidence="2">
    <location>
        <begin position="29"/>
        <end position="353"/>
    </location>
</feature>
<dbReference type="InterPro" id="IPR051915">
    <property type="entry name" value="Cellulose_Degrad_GH3"/>
</dbReference>
<dbReference type="Pfam" id="PF00933">
    <property type="entry name" value="Glyco_hydro_3"/>
    <property type="match status" value="1"/>
</dbReference>
<dbReference type="Pfam" id="PF01915">
    <property type="entry name" value="Glyco_hydro_3_C"/>
    <property type="match status" value="1"/>
</dbReference>
<name>A0A9X2KT84_9GAMM</name>
<dbReference type="PANTHER" id="PTHR30620">
    <property type="entry name" value="PERIPLASMIC BETA-GLUCOSIDASE-RELATED"/>
    <property type="match status" value="1"/>
</dbReference>
<keyword evidence="1 5" id="KW-0378">Hydrolase</keyword>
<sequence>MPWPKVTSVVAPDPAIEEKVEAILAQMSVEEKVGQMIQPEIKEVTPQDIKDYHIGSVLNGGGSVPNNDRYAKASDWVALADSFFEAAADCADGKVYVPMMWGTDAVHGVGNVVGATLFPHNIALGATGNPELIRQIGEVTAREIAAIGIDWDFSPTVAVVRDDRWGRTYESYSEDPQIVRDYAAKMVEGLQGAGDSSEFLNTEHVIATAKHFIGDGGTINGIDRGDCVDDEQVLCDIHGAGYISAIEAGVQSVMASFNSWHGEKLHGHKHLLTTVLKDTMGFDGLVVGDWNGHGFIEGASVLDCPQAINAGLDIFMVPDPDWKVLFQNTVEQINSGIISSERADDAVRRILRVKLRAGLFEREKPSQRPLAGRDEIIGSPEHRAVARQAVRESLVMLKNKNNVLPLNPQQKVLVAGDGADNLSKQAGGWSVTWQGTGTTRDDFPGSTSVLDGIRDAVDGAGGSLEVKEDGNYSVKPDVAIVVWGEGPYAEMQGDVQNLLYKESAGRDWALLKKLQAEGIPVVSLFMTGRPLWVNRELNASDAFVVIWQPGTEGAGVGDVLFTNAEGKAAHPIKGKLTFSWPRTPDQGPLNVGDADYDPLFPYGYGLAYGESDTLGDDLPEEYDASFEASDEMQVFNMRPVEPFSIVLEGCKNDRTALSGNSAETTSITVSCVDRHVQEDARRALWNGAGEGMVALSTRDRQVMVDYLENDGALVFELKVDLAPTDAVVLRLGCGPNSNSDLDITDTIAALVGQGWSRVIVPLHLFPDVGSDFGLVLPPEEFFYRVLEPFTLVTAGQLDLRFSFVQVQKHTAGKAIEVSAC</sequence>
<dbReference type="InterPro" id="IPR017853">
    <property type="entry name" value="GH"/>
</dbReference>
<dbReference type="SUPFAM" id="SSF51445">
    <property type="entry name" value="(Trans)glycosidases"/>
    <property type="match status" value="1"/>
</dbReference>
<dbReference type="InterPro" id="IPR002772">
    <property type="entry name" value="Glyco_hydro_3_C"/>
</dbReference>
<dbReference type="Gene3D" id="3.40.50.1700">
    <property type="entry name" value="Glycoside hydrolase family 3 C-terminal domain"/>
    <property type="match status" value="1"/>
</dbReference>
<dbReference type="GO" id="GO:0009251">
    <property type="term" value="P:glucan catabolic process"/>
    <property type="evidence" value="ECO:0007669"/>
    <property type="project" value="TreeGrafter"/>
</dbReference>
<dbReference type="Proteomes" id="UP001139319">
    <property type="component" value="Unassembled WGS sequence"/>
</dbReference>
<dbReference type="InterPro" id="IPR036962">
    <property type="entry name" value="Glyco_hydro_3_N_sf"/>
</dbReference>
<dbReference type="PANTHER" id="PTHR30620:SF77">
    <property type="entry name" value="LYSOSOMAL BETA GLUCOSIDASE-LIKE"/>
    <property type="match status" value="1"/>
</dbReference>
<organism evidence="5 6">
    <name type="scientific">Gilvimarinus xylanilyticus</name>
    <dbReference type="NCBI Taxonomy" id="2944139"/>
    <lineage>
        <taxon>Bacteria</taxon>
        <taxon>Pseudomonadati</taxon>
        <taxon>Pseudomonadota</taxon>
        <taxon>Gammaproteobacteria</taxon>
        <taxon>Cellvibrionales</taxon>
        <taxon>Cellvibrionaceae</taxon>
        <taxon>Gilvimarinus</taxon>
    </lineage>
</organism>
<evidence type="ECO:0000259" key="3">
    <source>
        <dbReference type="Pfam" id="PF01915"/>
    </source>
</evidence>
<dbReference type="PRINTS" id="PR00133">
    <property type="entry name" value="GLHYDRLASE3"/>
</dbReference>
<dbReference type="Pfam" id="PF18559">
    <property type="entry name" value="Exop_C"/>
    <property type="match status" value="1"/>
</dbReference>
<evidence type="ECO:0000259" key="4">
    <source>
        <dbReference type="Pfam" id="PF18559"/>
    </source>
</evidence>
<dbReference type="RefSeq" id="WP_253967272.1">
    <property type="nucleotide sequence ID" value="NZ_JAMFTH010000001.1"/>
</dbReference>
<evidence type="ECO:0000256" key="1">
    <source>
        <dbReference type="ARBA" id="ARBA00022801"/>
    </source>
</evidence>
<dbReference type="Gene3D" id="2.60.120.430">
    <property type="entry name" value="Galactose-binding lectin"/>
    <property type="match status" value="1"/>
</dbReference>
<dbReference type="InterPro" id="IPR041443">
    <property type="entry name" value="Exop_C"/>
</dbReference>
<evidence type="ECO:0000259" key="2">
    <source>
        <dbReference type="Pfam" id="PF00933"/>
    </source>
</evidence>
<gene>
    <name evidence="5" type="ORF">M6D89_06825</name>
</gene>
<dbReference type="InterPro" id="IPR001764">
    <property type="entry name" value="Glyco_hydro_3_N"/>
</dbReference>
<dbReference type="EMBL" id="JAMFTH010000001">
    <property type="protein sequence ID" value="MCP8899009.1"/>
    <property type="molecule type" value="Genomic_DNA"/>
</dbReference>
<dbReference type="GO" id="GO:0008422">
    <property type="term" value="F:beta-glucosidase activity"/>
    <property type="evidence" value="ECO:0007669"/>
    <property type="project" value="TreeGrafter"/>
</dbReference>